<evidence type="ECO:0000256" key="8">
    <source>
        <dbReference type="ARBA" id="ARBA00023170"/>
    </source>
</evidence>
<dbReference type="Proteomes" id="UP000001593">
    <property type="component" value="Unassembled WGS sequence"/>
</dbReference>
<evidence type="ECO:0000256" key="4">
    <source>
        <dbReference type="ARBA" id="ARBA00022989"/>
    </source>
</evidence>
<comment type="subcellular location">
    <subcellularLocation>
        <location evidence="1">Cell membrane</location>
        <topology evidence="1">Multi-pass membrane protein</topology>
    </subcellularLocation>
</comment>
<evidence type="ECO:0000256" key="6">
    <source>
        <dbReference type="ARBA" id="ARBA00023136"/>
    </source>
</evidence>
<dbReference type="EMBL" id="DS469789">
    <property type="protein sequence ID" value="EDO33114.1"/>
    <property type="molecule type" value="Genomic_DNA"/>
</dbReference>
<evidence type="ECO:0000259" key="11">
    <source>
        <dbReference type="PROSITE" id="PS50262"/>
    </source>
</evidence>
<dbReference type="HOGENOM" id="CLU_2534002_0_0_1"/>
<dbReference type="SUPFAM" id="SSF81321">
    <property type="entry name" value="Family A G protein-coupled receptor-like"/>
    <property type="match status" value="1"/>
</dbReference>
<evidence type="ECO:0000256" key="1">
    <source>
        <dbReference type="ARBA" id="ARBA00004651"/>
    </source>
</evidence>
<dbReference type="GO" id="GO:0005886">
    <property type="term" value="C:plasma membrane"/>
    <property type="evidence" value="ECO:0007669"/>
    <property type="project" value="UniProtKB-SubCell"/>
</dbReference>
<dbReference type="PROSITE" id="PS50262">
    <property type="entry name" value="G_PROTEIN_RECEP_F1_2"/>
    <property type="match status" value="1"/>
</dbReference>
<dbReference type="GO" id="GO:0004993">
    <property type="term" value="F:G protein-coupled serotonin receptor activity"/>
    <property type="evidence" value="ECO:0007669"/>
    <property type="project" value="UniProtKB-ARBA"/>
</dbReference>
<feature type="non-terminal residue" evidence="12">
    <location>
        <position position="84"/>
    </location>
</feature>
<evidence type="ECO:0000256" key="7">
    <source>
        <dbReference type="ARBA" id="ARBA00023157"/>
    </source>
</evidence>
<keyword evidence="9" id="KW-0807">Transducer</keyword>
<evidence type="ECO:0000313" key="13">
    <source>
        <dbReference type="Proteomes" id="UP000001593"/>
    </source>
</evidence>
<evidence type="ECO:0000256" key="10">
    <source>
        <dbReference type="SAM" id="SignalP"/>
    </source>
</evidence>
<keyword evidence="2" id="KW-1003">Cell membrane</keyword>
<feature type="domain" description="G-protein coupled receptors family 1 profile" evidence="11">
    <location>
        <begin position="1"/>
        <end position="60"/>
    </location>
</feature>
<organism evidence="12 13">
    <name type="scientific">Nematostella vectensis</name>
    <name type="common">Starlet sea anemone</name>
    <dbReference type="NCBI Taxonomy" id="45351"/>
    <lineage>
        <taxon>Eukaryota</taxon>
        <taxon>Metazoa</taxon>
        <taxon>Cnidaria</taxon>
        <taxon>Anthozoa</taxon>
        <taxon>Hexacorallia</taxon>
        <taxon>Actiniaria</taxon>
        <taxon>Edwardsiidae</taxon>
        <taxon>Nematostella</taxon>
    </lineage>
</organism>
<keyword evidence="4" id="KW-1133">Transmembrane helix</keyword>
<keyword evidence="7" id="KW-1015">Disulfide bond</keyword>
<dbReference type="PRINTS" id="PR00237">
    <property type="entry name" value="GPCRRHODOPSN"/>
</dbReference>
<reference evidence="12 13" key="1">
    <citation type="journal article" date="2007" name="Science">
        <title>Sea anemone genome reveals ancestral eumetazoan gene repertoire and genomic organization.</title>
        <authorList>
            <person name="Putnam N.H."/>
            <person name="Srivastava M."/>
            <person name="Hellsten U."/>
            <person name="Dirks B."/>
            <person name="Chapman J."/>
            <person name="Salamov A."/>
            <person name="Terry A."/>
            <person name="Shapiro H."/>
            <person name="Lindquist E."/>
            <person name="Kapitonov V.V."/>
            <person name="Jurka J."/>
            <person name="Genikhovich G."/>
            <person name="Grigoriev I.V."/>
            <person name="Lucas S.M."/>
            <person name="Steele R.E."/>
            <person name="Finnerty J.R."/>
            <person name="Technau U."/>
            <person name="Martindale M.Q."/>
            <person name="Rokhsar D.S."/>
        </authorList>
    </citation>
    <scope>NUCLEOTIDE SEQUENCE [LARGE SCALE GENOMIC DNA]</scope>
    <source>
        <strain evidence="13">CH2 X CH6</strain>
    </source>
</reference>
<keyword evidence="8" id="KW-0675">Receptor</keyword>
<proteinExistence type="predicted"/>
<dbReference type="InParanoid" id="A7ST43"/>
<dbReference type="Gene3D" id="1.20.1070.10">
    <property type="entry name" value="Rhodopsin 7-helix transmembrane proteins"/>
    <property type="match status" value="1"/>
</dbReference>
<dbReference type="PANTHER" id="PTHR24248:SF199">
    <property type="entry name" value="IP13425P-RELATED"/>
    <property type="match status" value="1"/>
</dbReference>
<evidence type="ECO:0000256" key="2">
    <source>
        <dbReference type="ARBA" id="ARBA00022475"/>
    </source>
</evidence>
<dbReference type="Pfam" id="PF00001">
    <property type="entry name" value="7tm_1"/>
    <property type="match status" value="1"/>
</dbReference>
<evidence type="ECO:0000256" key="3">
    <source>
        <dbReference type="ARBA" id="ARBA00022692"/>
    </source>
</evidence>
<keyword evidence="6" id="KW-0472">Membrane</keyword>
<gene>
    <name evidence="12" type="ORF">NEMVEDRAFT_v1g46320</name>
</gene>
<keyword evidence="5" id="KW-0297">G-protein coupled receptor</keyword>
<feature type="signal peptide" evidence="10">
    <location>
        <begin position="1"/>
        <end position="24"/>
    </location>
</feature>
<evidence type="ECO:0000256" key="9">
    <source>
        <dbReference type="ARBA" id="ARBA00023224"/>
    </source>
</evidence>
<dbReference type="PANTHER" id="PTHR24248">
    <property type="entry name" value="ADRENERGIC RECEPTOR-RELATED G-PROTEIN COUPLED RECEPTOR"/>
    <property type="match status" value="1"/>
</dbReference>
<name>A7ST43_NEMVE</name>
<dbReference type="PhylomeDB" id="A7ST43"/>
<keyword evidence="10" id="KW-0732">Signal</keyword>
<protein>
    <recommendedName>
        <fullName evidence="11">G-protein coupled receptors family 1 profile domain-containing protein</fullName>
    </recommendedName>
</protein>
<keyword evidence="13" id="KW-1185">Reference proteome</keyword>
<feature type="chain" id="PRO_5002715477" description="G-protein coupled receptors family 1 profile domain-containing protein" evidence="10">
    <location>
        <begin position="25"/>
        <end position="84"/>
    </location>
</feature>
<dbReference type="AlphaFoldDB" id="A7ST43"/>
<dbReference type="FunFam" id="1.20.1070.10:FF:001313">
    <property type="entry name" value="Predicted protein"/>
    <property type="match status" value="1"/>
</dbReference>
<evidence type="ECO:0000256" key="5">
    <source>
        <dbReference type="ARBA" id="ARBA00023040"/>
    </source>
</evidence>
<dbReference type="InterPro" id="IPR000276">
    <property type="entry name" value="GPCR_Rhodpsn"/>
</dbReference>
<feature type="non-terminal residue" evidence="12">
    <location>
        <position position="1"/>
    </location>
</feature>
<sequence>RAARTIALIVCSFFCCWMPHTVFSFVSVCCRACGSAAPEELQCVLLLLGYLSSAINPYLYSCQVSDMRRAYRELYNSACPCARR</sequence>
<keyword evidence="3" id="KW-0812">Transmembrane</keyword>
<evidence type="ECO:0000313" key="12">
    <source>
        <dbReference type="EMBL" id="EDO33114.1"/>
    </source>
</evidence>
<accession>A7ST43</accession>
<dbReference type="InterPro" id="IPR017452">
    <property type="entry name" value="GPCR_Rhodpsn_7TM"/>
</dbReference>
<dbReference type="STRING" id="45351.A7ST43"/>